<reference evidence="7 8" key="1">
    <citation type="journal article" date="2014" name="Int. J. Syst. Evol. Microbiol.">
        <title>Nitrososphaera viennensis gen. nov., sp. nov., an aerobic and mesophilic, ammonia-oxidizing archaeon from soil and a member of the archaeal phylum Thaumarchaeota.</title>
        <authorList>
            <person name="Stieglmeier M."/>
            <person name="Klingl A."/>
            <person name="Alves R.J."/>
            <person name="Rittmann S.K."/>
            <person name="Melcher M."/>
            <person name="Leisch N."/>
            <person name="Schleper C."/>
        </authorList>
    </citation>
    <scope>NUCLEOTIDE SEQUENCE [LARGE SCALE GENOMIC DNA]</scope>
    <source>
        <strain evidence="7">EN76</strain>
    </source>
</reference>
<organism evidence="7 8">
    <name type="scientific">Nitrososphaera viennensis EN76</name>
    <dbReference type="NCBI Taxonomy" id="926571"/>
    <lineage>
        <taxon>Archaea</taxon>
        <taxon>Nitrososphaerota</taxon>
        <taxon>Nitrososphaeria</taxon>
        <taxon>Nitrososphaerales</taxon>
        <taxon>Nitrososphaeraceae</taxon>
        <taxon>Nitrososphaera</taxon>
    </lineage>
</organism>
<keyword evidence="2" id="KW-0479">Metal-binding</keyword>
<keyword evidence="5" id="KW-0472">Membrane</keyword>
<protein>
    <recommendedName>
        <fullName evidence="6">Peptidase M10 metallopeptidase domain-containing protein</fullName>
    </recommendedName>
</protein>
<dbReference type="EMBL" id="CP007536">
    <property type="protein sequence ID" value="AIC16397.1"/>
    <property type="molecule type" value="Genomic_DNA"/>
</dbReference>
<keyword evidence="5" id="KW-1133">Transmembrane helix</keyword>
<dbReference type="GeneID" id="74947377"/>
<keyword evidence="1" id="KW-0645">Protease</keyword>
<proteinExistence type="predicted"/>
<sequence length="270" mass="29128">MISARTAAIYTGIGSFATLAVIATVINSFVETSMDIRDIQTNEHIDDIMAVSTPLDAPASDNGTIFLDGYWGKSTVTVSFFSAGMAQQQFDQVSKSLRTYLNLASKGQQPAQNATQQQTLTTATTTFYPAWPDLLQKVSAQSKNVPVLQLVDPGSNGADIKVFLEADSHPQGKPGMTRIGRDKATFEILYAEVHIYSALDLYEKGYVGPIFEHELGHALGLGHADIETSIMYTPMIIVDNSVAAAIANCEYDGASSLYVDRVVSQVSCVN</sequence>
<evidence type="ECO:0000313" key="7">
    <source>
        <dbReference type="EMBL" id="AIC16397.1"/>
    </source>
</evidence>
<dbReference type="InterPro" id="IPR001818">
    <property type="entry name" value="Pept_M10_metallopeptidase"/>
</dbReference>
<accession>A0A060HTH3</accession>
<dbReference type="HOGENOM" id="CLU_1029026_0_0_2"/>
<feature type="transmembrane region" description="Helical" evidence="5">
    <location>
        <begin position="7"/>
        <end position="30"/>
    </location>
</feature>
<evidence type="ECO:0000256" key="2">
    <source>
        <dbReference type="ARBA" id="ARBA00022723"/>
    </source>
</evidence>
<evidence type="ECO:0000256" key="5">
    <source>
        <dbReference type="SAM" id="Phobius"/>
    </source>
</evidence>
<keyword evidence="3" id="KW-0378">Hydrolase</keyword>
<dbReference type="Gene3D" id="3.40.390.10">
    <property type="entry name" value="Collagenase (Catalytic Domain)"/>
    <property type="match status" value="1"/>
</dbReference>
<dbReference type="OrthoDB" id="9634at2157"/>
<dbReference type="GO" id="GO:0031012">
    <property type="term" value="C:extracellular matrix"/>
    <property type="evidence" value="ECO:0007669"/>
    <property type="project" value="InterPro"/>
</dbReference>
<name>A0A060HTH3_9ARCH</name>
<evidence type="ECO:0000313" key="8">
    <source>
        <dbReference type="Proteomes" id="UP000027093"/>
    </source>
</evidence>
<dbReference type="KEGG" id="nvn:NVIE_021350"/>
<keyword evidence="8" id="KW-1185">Reference proteome</keyword>
<dbReference type="SUPFAM" id="SSF55486">
    <property type="entry name" value="Metalloproteases ('zincins'), catalytic domain"/>
    <property type="match status" value="1"/>
</dbReference>
<gene>
    <name evidence="7" type="ORF">NVIE_021350</name>
</gene>
<evidence type="ECO:0000256" key="3">
    <source>
        <dbReference type="ARBA" id="ARBA00022801"/>
    </source>
</evidence>
<feature type="domain" description="Peptidase M10 metallopeptidase" evidence="6">
    <location>
        <begin position="210"/>
        <end position="258"/>
    </location>
</feature>
<evidence type="ECO:0000259" key="6">
    <source>
        <dbReference type="Pfam" id="PF00413"/>
    </source>
</evidence>
<dbReference type="GO" id="GO:0008270">
    <property type="term" value="F:zinc ion binding"/>
    <property type="evidence" value="ECO:0007669"/>
    <property type="project" value="InterPro"/>
</dbReference>
<dbReference type="AlphaFoldDB" id="A0A060HTH3"/>
<dbReference type="InterPro" id="IPR024079">
    <property type="entry name" value="MetalloPept_cat_dom_sf"/>
</dbReference>
<evidence type="ECO:0000256" key="1">
    <source>
        <dbReference type="ARBA" id="ARBA00022670"/>
    </source>
</evidence>
<keyword evidence="4" id="KW-0862">Zinc</keyword>
<dbReference type="Proteomes" id="UP000027093">
    <property type="component" value="Chromosome"/>
</dbReference>
<dbReference type="RefSeq" id="WP_075055160.1">
    <property type="nucleotide sequence ID" value="NZ_CP007536.1"/>
</dbReference>
<dbReference type="GO" id="GO:0004222">
    <property type="term" value="F:metalloendopeptidase activity"/>
    <property type="evidence" value="ECO:0007669"/>
    <property type="project" value="InterPro"/>
</dbReference>
<dbReference type="GO" id="GO:0006508">
    <property type="term" value="P:proteolysis"/>
    <property type="evidence" value="ECO:0007669"/>
    <property type="project" value="UniProtKB-KW"/>
</dbReference>
<evidence type="ECO:0000256" key="4">
    <source>
        <dbReference type="ARBA" id="ARBA00022833"/>
    </source>
</evidence>
<keyword evidence="5" id="KW-0812">Transmembrane</keyword>
<dbReference type="Pfam" id="PF00413">
    <property type="entry name" value="Peptidase_M10"/>
    <property type="match status" value="1"/>
</dbReference>